<accession>A0A6C0ESE4</accession>
<feature type="transmembrane region" description="Helical" evidence="1">
    <location>
        <begin position="74"/>
        <end position="94"/>
    </location>
</feature>
<sequence>MSSTVNSSSFEPLHYGNDWGIFIDIEKMEYNINYFRQNRLNNKKMDDIKKEELHYIESLETAALFNYYNTKYRILQITSTTLITAVFTYVVYFIL</sequence>
<keyword evidence="1" id="KW-0812">Transmembrane</keyword>
<keyword evidence="1" id="KW-0472">Membrane</keyword>
<protein>
    <submittedName>
        <fullName evidence="2">Uncharacterized protein</fullName>
    </submittedName>
</protein>
<dbReference type="EMBL" id="MN738916">
    <property type="protein sequence ID" value="QHT31200.1"/>
    <property type="molecule type" value="Genomic_DNA"/>
</dbReference>
<keyword evidence="1" id="KW-1133">Transmembrane helix</keyword>
<proteinExistence type="predicted"/>
<reference evidence="2" key="1">
    <citation type="journal article" date="2020" name="Nature">
        <title>Giant virus diversity and host interactions through global metagenomics.</title>
        <authorList>
            <person name="Schulz F."/>
            <person name="Roux S."/>
            <person name="Paez-Espino D."/>
            <person name="Jungbluth S."/>
            <person name="Walsh D.A."/>
            <person name="Denef V.J."/>
            <person name="McMahon K.D."/>
            <person name="Konstantinidis K.T."/>
            <person name="Eloe-Fadrosh E.A."/>
            <person name="Kyrpides N.C."/>
            <person name="Woyke T."/>
        </authorList>
    </citation>
    <scope>NUCLEOTIDE SEQUENCE</scope>
    <source>
        <strain evidence="2">GVMAG-M-3300009155-2</strain>
    </source>
</reference>
<evidence type="ECO:0000256" key="1">
    <source>
        <dbReference type="SAM" id="Phobius"/>
    </source>
</evidence>
<evidence type="ECO:0000313" key="2">
    <source>
        <dbReference type="EMBL" id="QHT31200.1"/>
    </source>
</evidence>
<organism evidence="2">
    <name type="scientific">viral metagenome</name>
    <dbReference type="NCBI Taxonomy" id="1070528"/>
    <lineage>
        <taxon>unclassified sequences</taxon>
        <taxon>metagenomes</taxon>
        <taxon>organismal metagenomes</taxon>
    </lineage>
</organism>
<name>A0A6C0ESE4_9ZZZZ</name>
<dbReference type="AlphaFoldDB" id="A0A6C0ESE4"/>